<comment type="caution">
    <text evidence="2">The sequence shown here is derived from an EMBL/GenBank/DDBJ whole genome shotgun (WGS) entry which is preliminary data.</text>
</comment>
<keyword evidence="2" id="KW-0808">Transferase</keyword>
<reference evidence="2 3" key="1">
    <citation type="journal article" date="2015" name="Genome Biol. Evol.">
        <title>The genome of winter moth (Operophtera brumata) provides a genomic perspective on sexual dimorphism and phenology.</title>
        <authorList>
            <person name="Derks M.F."/>
            <person name="Smit S."/>
            <person name="Salis L."/>
            <person name="Schijlen E."/>
            <person name="Bossers A."/>
            <person name="Mateman C."/>
            <person name="Pijl A.S."/>
            <person name="de Ridder D."/>
            <person name="Groenen M.A."/>
            <person name="Visser M.E."/>
            <person name="Megens H.J."/>
        </authorList>
    </citation>
    <scope>NUCLEOTIDE SEQUENCE [LARGE SCALE GENOMIC DNA]</scope>
    <source>
        <strain evidence="2">WM2013NL</strain>
        <tissue evidence="2">Head and thorax</tissue>
    </source>
</reference>
<protein>
    <submittedName>
        <fullName evidence="2">Protein kinase domain-containing protein</fullName>
    </submittedName>
</protein>
<dbReference type="EMBL" id="JTDY01002183">
    <property type="protein sequence ID" value="KOB71929.1"/>
    <property type="molecule type" value="Genomic_DNA"/>
</dbReference>
<evidence type="ECO:0000313" key="2">
    <source>
        <dbReference type="EMBL" id="KOB71929.1"/>
    </source>
</evidence>
<gene>
    <name evidence="2" type="ORF">OBRU01_06521</name>
</gene>
<keyword evidence="2" id="KW-0418">Kinase</keyword>
<dbReference type="Proteomes" id="UP000037510">
    <property type="component" value="Unassembled WGS sequence"/>
</dbReference>
<evidence type="ECO:0000256" key="1">
    <source>
        <dbReference type="SAM" id="MobiDB-lite"/>
    </source>
</evidence>
<proteinExistence type="predicted"/>
<keyword evidence="3" id="KW-1185">Reference proteome</keyword>
<feature type="compositionally biased region" description="Basic and acidic residues" evidence="1">
    <location>
        <begin position="75"/>
        <end position="95"/>
    </location>
</feature>
<evidence type="ECO:0000313" key="3">
    <source>
        <dbReference type="Proteomes" id="UP000037510"/>
    </source>
</evidence>
<dbReference type="GO" id="GO:0016301">
    <property type="term" value="F:kinase activity"/>
    <property type="evidence" value="ECO:0007669"/>
    <property type="project" value="UniProtKB-KW"/>
</dbReference>
<name>A0A0L7L993_OPEBR</name>
<dbReference type="AlphaFoldDB" id="A0A0L7L993"/>
<sequence>MEEAYVKGQPDCQITDVISAKSGPGRGMCFLRFERPGGKHARLERGPLLTFALRHQLYGARALHVINESATARGRRPELNANRDEAEADRENNDV</sequence>
<accession>A0A0L7L993</accession>
<organism evidence="2 3">
    <name type="scientific">Operophtera brumata</name>
    <name type="common">Winter moth</name>
    <name type="synonym">Phalaena brumata</name>
    <dbReference type="NCBI Taxonomy" id="104452"/>
    <lineage>
        <taxon>Eukaryota</taxon>
        <taxon>Metazoa</taxon>
        <taxon>Ecdysozoa</taxon>
        <taxon>Arthropoda</taxon>
        <taxon>Hexapoda</taxon>
        <taxon>Insecta</taxon>
        <taxon>Pterygota</taxon>
        <taxon>Neoptera</taxon>
        <taxon>Endopterygota</taxon>
        <taxon>Lepidoptera</taxon>
        <taxon>Glossata</taxon>
        <taxon>Ditrysia</taxon>
        <taxon>Geometroidea</taxon>
        <taxon>Geometridae</taxon>
        <taxon>Larentiinae</taxon>
        <taxon>Operophtera</taxon>
    </lineage>
</organism>
<feature type="region of interest" description="Disordered" evidence="1">
    <location>
        <begin position="69"/>
        <end position="95"/>
    </location>
</feature>